<reference evidence="2" key="1">
    <citation type="submission" date="2012-11" db="EMBL/GenBank/DDBJ databases">
        <authorList>
            <person name="Lucero-Rivera Y.E."/>
            <person name="Tovar-Ramirez D."/>
        </authorList>
    </citation>
    <scope>NUCLEOTIDE SEQUENCE</scope>
    <source>
        <tissue evidence="2">Salivary gland</tissue>
    </source>
</reference>
<protein>
    <submittedName>
        <fullName evidence="2">Putative tick transposon</fullName>
    </submittedName>
</protein>
<dbReference type="PANTHER" id="PTHR47331">
    <property type="entry name" value="PHD-TYPE DOMAIN-CONTAINING PROTEIN"/>
    <property type="match status" value="1"/>
</dbReference>
<organism evidence="2">
    <name type="scientific">Rhipicephalus pulchellus</name>
    <name type="common">Yellow backed tick</name>
    <name type="synonym">Dermacentor pulchellus</name>
    <dbReference type="NCBI Taxonomy" id="72859"/>
    <lineage>
        <taxon>Eukaryota</taxon>
        <taxon>Metazoa</taxon>
        <taxon>Ecdysozoa</taxon>
        <taxon>Arthropoda</taxon>
        <taxon>Chelicerata</taxon>
        <taxon>Arachnida</taxon>
        <taxon>Acari</taxon>
        <taxon>Parasitiformes</taxon>
        <taxon>Ixodida</taxon>
        <taxon>Ixodoidea</taxon>
        <taxon>Ixodidae</taxon>
        <taxon>Rhipicephalinae</taxon>
        <taxon>Rhipicephalus</taxon>
        <taxon>Rhipicephalus</taxon>
    </lineage>
</organism>
<dbReference type="GO" id="GO:0008270">
    <property type="term" value="F:zinc ion binding"/>
    <property type="evidence" value="ECO:0007669"/>
    <property type="project" value="InterPro"/>
</dbReference>
<evidence type="ECO:0000313" key="2">
    <source>
        <dbReference type="EMBL" id="JAA61056.1"/>
    </source>
</evidence>
<feature type="domain" description="CCHC-type" evidence="1">
    <location>
        <begin position="42"/>
        <end position="58"/>
    </location>
</feature>
<dbReference type="SMART" id="SM00343">
    <property type="entry name" value="ZnF_C2HC"/>
    <property type="match status" value="2"/>
</dbReference>
<sequence>FLREQAVFREETEREQEITAKQRHKGRQIRTTSGFYSSADTSCLLCKQKSHVTEDCRRSIPMNEKKAMLTKNRACFRCTRPNHTARICKAQEKYKQCKGGHATSVCKTGQKARAELVTRAQAEATTSTLHATENLKHNFVLLQTAVAYIDGEKCGRHCRLLLDSGSHRSFIEAGLAKEIGAKVLRQEKLTIGSFGGYEKVKLMNVVQVTIEQRETKTTTVIEALQVDVIS</sequence>
<dbReference type="Gene3D" id="4.10.60.10">
    <property type="entry name" value="Zinc finger, CCHC-type"/>
    <property type="match status" value="1"/>
</dbReference>
<name>L7M9W2_RHIPC</name>
<reference evidence="2" key="2">
    <citation type="journal article" date="2015" name="J. Proteomics">
        <title>Sexual differences in the sialomes of the zebra tick, Rhipicephalus pulchellus.</title>
        <authorList>
            <person name="Tan A.W."/>
            <person name="Francischetti I.M."/>
            <person name="Slovak M."/>
            <person name="Kini R.M."/>
            <person name="Ribeiro J.M."/>
        </authorList>
    </citation>
    <scope>NUCLEOTIDE SEQUENCE</scope>
    <source>
        <tissue evidence="2">Salivary gland</tissue>
    </source>
</reference>
<dbReference type="AlphaFoldDB" id="L7M9W2"/>
<dbReference type="SUPFAM" id="SSF50630">
    <property type="entry name" value="Acid proteases"/>
    <property type="match status" value="1"/>
</dbReference>
<proteinExistence type="evidence at transcript level"/>
<feature type="domain" description="CCHC-type" evidence="1">
    <location>
        <begin position="74"/>
        <end position="90"/>
    </location>
</feature>
<dbReference type="EMBL" id="GACK01003978">
    <property type="protein sequence ID" value="JAA61056.1"/>
    <property type="molecule type" value="mRNA"/>
</dbReference>
<dbReference type="PANTHER" id="PTHR47331:SF1">
    <property type="entry name" value="GAG-LIKE PROTEIN"/>
    <property type="match status" value="1"/>
</dbReference>
<dbReference type="InterPro" id="IPR021109">
    <property type="entry name" value="Peptidase_aspartic_dom_sf"/>
</dbReference>
<feature type="non-terminal residue" evidence="2">
    <location>
        <position position="230"/>
    </location>
</feature>
<dbReference type="InterPro" id="IPR001878">
    <property type="entry name" value="Znf_CCHC"/>
</dbReference>
<evidence type="ECO:0000259" key="1">
    <source>
        <dbReference type="SMART" id="SM00343"/>
    </source>
</evidence>
<dbReference type="Gene3D" id="2.40.70.10">
    <property type="entry name" value="Acid Proteases"/>
    <property type="match status" value="1"/>
</dbReference>
<accession>L7M9W2</accession>
<dbReference type="GO" id="GO:0003676">
    <property type="term" value="F:nucleic acid binding"/>
    <property type="evidence" value="ECO:0007669"/>
    <property type="project" value="InterPro"/>
</dbReference>
<feature type="non-terminal residue" evidence="2">
    <location>
        <position position="1"/>
    </location>
</feature>